<dbReference type="SUPFAM" id="SSF103473">
    <property type="entry name" value="MFS general substrate transporter"/>
    <property type="match status" value="1"/>
</dbReference>
<comment type="subcellular location">
    <subcellularLocation>
        <location evidence="1">Cell membrane</location>
        <topology evidence="1">Multi-pass membrane protein</topology>
    </subcellularLocation>
</comment>
<feature type="transmembrane region" description="Helical" evidence="7">
    <location>
        <begin position="47"/>
        <end position="72"/>
    </location>
</feature>
<evidence type="ECO:0000256" key="1">
    <source>
        <dbReference type="ARBA" id="ARBA00004651"/>
    </source>
</evidence>
<proteinExistence type="predicted"/>
<gene>
    <name evidence="10" type="ORF">AXK60_23035</name>
    <name evidence="9" type="ORF">AXK61_20965</name>
</gene>
<dbReference type="EMBL" id="LSRF01000010">
    <property type="protein sequence ID" value="KXP13845.1"/>
    <property type="molecule type" value="Genomic_DNA"/>
</dbReference>
<evidence type="ECO:0000256" key="4">
    <source>
        <dbReference type="ARBA" id="ARBA00022692"/>
    </source>
</evidence>
<name>A0A138ATS4_9ACTN</name>
<evidence type="ECO:0000313" key="10">
    <source>
        <dbReference type="EMBL" id="KXP13845.1"/>
    </source>
</evidence>
<evidence type="ECO:0000313" key="9">
    <source>
        <dbReference type="EMBL" id="KXO97845.1"/>
    </source>
</evidence>
<keyword evidence="12" id="KW-1185">Reference proteome</keyword>
<dbReference type="Pfam" id="PF07690">
    <property type="entry name" value="MFS_1"/>
    <property type="match status" value="1"/>
</dbReference>
<keyword evidence="4 7" id="KW-0812">Transmembrane</keyword>
<comment type="caution">
    <text evidence="10">The sequence shown here is derived from an EMBL/GenBank/DDBJ whole genome shotgun (WGS) entry which is preliminary data.</text>
</comment>
<keyword evidence="5 7" id="KW-1133">Transmembrane helix</keyword>
<dbReference type="GO" id="GO:0022857">
    <property type="term" value="F:transmembrane transporter activity"/>
    <property type="evidence" value="ECO:0007669"/>
    <property type="project" value="InterPro"/>
</dbReference>
<feature type="transmembrane region" description="Helical" evidence="7">
    <location>
        <begin position="176"/>
        <end position="199"/>
    </location>
</feature>
<accession>A0A138ATS4</accession>
<reference evidence="9 12" key="2">
    <citation type="submission" date="2016-02" db="EMBL/GenBank/DDBJ databases">
        <authorList>
            <person name="Teng J.L."/>
            <person name="Tang Y."/>
            <person name="Huang Y."/>
            <person name="Guo F."/>
            <person name="Wei W."/>
            <person name="Chen J.H."/>
            <person name="Wong S.Y."/>
            <person name="Lau S.K."/>
            <person name="Woo P.C."/>
        </authorList>
    </citation>
    <scope>NUCLEOTIDE SEQUENCE [LARGE SCALE GENOMIC DNA]</scope>
    <source>
        <strain evidence="9 12">JCM 13375</strain>
    </source>
</reference>
<dbReference type="Proteomes" id="UP000070409">
    <property type="component" value="Unassembled WGS sequence"/>
</dbReference>
<feature type="transmembrane region" description="Helical" evidence="7">
    <location>
        <begin position="282"/>
        <end position="302"/>
    </location>
</feature>
<dbReference type="Proteomes" id="UP000070258">
    <property type="component" value="Unassembled WGS sequence"/>
</dbReference>
<feature type="transmembrane region" description="Helical" evidence="7">
    <location>
        <begin position="12"/>
        <end position="35"/>
    </location>
</feature>
<dbReference type="PANTHER" id="PTHR23517">
    <property type="entry name" value="RESISTANCE PROTEIN MDTM, PUTATIVE-RELATED-RELATED"/>
    <property type="match status" value="1"/>
</dbReference>
<feature type="transmembrane region" description="Helical" evidence="7">
    <location>
        <begin position="308"/>
        <end position="329"/>
    </location>
</feature>
<dbReference type="PROSITE" id="PS50850">
    <property type="entry name" value="MFS"/>
    <property type="match status" value="1"/>
</dbReference>
<dbReference type="InterPro" id="IPR020846">
    <property type="entry name" value="MFS_dom"/>
</dbReference>
<dbReference type="InterPro" id="IPR011701">
    <property type="entry name" value="MFS"/>
</dbReference>
<dbReference type="Gene3D" id="1.20.1250.20">
    <property type="entry name" value="MFS general substrate transporter like domains"/>
    <property type="match status" value="1"/>
</dbReference>
<evidence type="ECO:0000256" key="3">
    <source>
        <dbReference type="ARBA" id="ARBA00022475"/>
    </source>
</evidence>
<feature type="transmembrane region" description="Helical" evidence="7">
    <location>
        <begin position="376"/>
        <end position="393"/>
    </location>
</feature>
<dbReference type="InterPro" id="IPR050171">
    <property type="entry name" value="MFS_Transporters"/>
</dbReference>
<protein>
    <submittedName>
        <fullName evidence="10">MFS transporter</fullName>
    </submittedName>
</protein>
<dbReference type="InterPro" id="IPR036259">
    <property type="entry name" value="MFS_trans_sf"/>
</dbReference>
<evidence type="ECO:0000256" key="2">
    <source>
        <dbReference type="ARBA" id="ARBA00022448"/>
    </source>
</evidence>
<keyword evidence="2" id="KW-0813">Transport</keyword>
<evidence type="ECO:0000256" key="7">
    <source>
        <dbReference type="SAM" id="Phobius"/>
    </source>
</evidence>
<dbReference type="PANTHER" id="PTHR23517:SF13">
    <property type="entry name" value="MAJOR FACILITATOR SUPERFAMILY MFS_1"/>
    <property type="match status" value="1"/>
</dbReference>
<feature type="transmembrane region" description="Helical" evidence="7">
    <location>
        <begin position="84"/>
        <end position="101"/>
    </location>
</feature>
<dbReference type="GO" id="GO:0005886">
    <property type="term" value="C:plasma membrane"/>
    <property type="evidence" value="ECO:0007669"/>
    <property type="project" value="UniProtKB-SubCell"/>
</dbReference>
<dbReference type="OrthoDB" id="3177957at2"/>
<sequence>MLLDRTDRPRGAYRTAPAVVSTAFAFLVVMMGTTLPTPLYSLYSARLGFSSLTVTVLFAVYALGVVAALTVFGRLSDDVGRRPVLLLAVLLAIVSALLFLLPPSLPLLIVARVVSGLGAGLMSGTGTAAVIDLFAPENKGAAGTLAVAVNTGGLAVGTLLAGVVADLASAPLVVPFAVHLGLSLTAFAGLWAFSPRAAVAGRARLRPRPLRVPAEIHGAFVRAVLAAGSAFAVTGVLTAVSAIFLARFLDLPSHALAGGVVFLAFAGMAIGQLVARRLAPRTALVAGCGGLVVAAALLATALAAQSLAALLAAAAVLGVFGGLCMNAGIATTVEQVAPAHRAEVSSSFFAGLYVMLAFPAIGVGALSAVLGLRASGLVFCAVVALLAASVGLIEMRSEARAGAAGSLLR</sequence>
<reference evidence="11" key="3">
    <citation type="submission" date="2016-02" db="EMBL/GenBank/DDBJ databases">
        <authorList>
            <person name="Wen L."/>
            <person name="He K."/>
            <person name="Yang H."/>
        </authorList>
    </citation>
    <scope>NUCLEOTIDE SEQUENCE [LARGE SCALE GENOMIC DNA]</scope>
    <source>
        <strain evidence="11">JCM 15929</strain>
    </source>
</reference>
<dbReference type="EMBL" id="LSRE01000015">
    <property type="protein sequence ID" value="KXO97845.1"/>
    <property type="molecule type" value="Genomic_DNA"/>
</dbReference>
<feature type="transmembrane region" description="Helical" evidence="7">
    <location>
        <begin position="220"/>
        <end position="249"/>
    </location>
</feature>
<reference evidence="10" key="1">
    <citation type="submission" date="2016-02" db="EMBL/GenBank/DDBJ databases">
        <authorList>
            <person name="Teng J.L."/>
            <person name="Yang Y."/>
            <person name="Huang Y."/>
            <person name="Guo F."/>
            <person name="Wei W."/>
            <person name="Chen J.H."/>
            <person name="Wong S.Y."/>
            <person name="Lau S.K."/>
            <person name="Woo P.C."/>
        </authorList>
    </citation>
    <scope>NUCLEOTIDE SEQUENCE</scope>
    <source>
        <strain evidence="10">JCM 15929</strain>
    </source>
</reference>
<evidence type="ECO:0000313" key="11">
    <source>
        <dbReference type="Proteomes" id="UP000070258"/>
    </source>
</evidence>
<feature type="domain" description="Major facilitator superfamily (MFS) profile" evidence="8">
    <location>
        <begin position="18"/>
        <end position="399"/>
    </location>
</feature>
<dbReference type="AlphaFoldDB" id="A0A138ATS4"/>
<feature type="transmembrane region" description="Helical" evidence="7">
    <location>
        <begin position="255"/>
        <end position="275"/>
    </location>
</feature>
<feature type="transmembrane region" description="Helical" evidence="7">
    <location>
        <begin position="143"/>
        <end position="164"/>
    </location>
</feature>
<feature type="transmembrane region" description="Helical" evidence="7">
    <location>
        <begin position="107"/>
        <end position="131"/>
    </location>
</feature>
<evidence type="ECO:0000259" key="8">
    <source>
        <dbReference type="PROSITE" id="PS50850"/>
    </source>
</evidence>
<dbReference type="STRING" id="239498.AXK60_23035"/>
<feature type="transmembrane region" description="Helical" evidence="7">
    <location>
        <begin position="350"/>
        <end position="370"/>
    </location>
</feature>
<dbReference type="RefSeq" id="WP_068570408.1">
    <property type="nucleotide sequence ID" value="NZ_LSRE01000015.1"/>
</dbReference>
<organism evidence="10 11">
    <name type="scientific">Tsukamurella pseudospumae</name>
    <dbReference type="NCBI Taxonomy" id="239498"/>
    <lineage>
        <taxon>Bacteria</taxon>
        <taxon>Bacillati</taxon>
        <taxon>Actinomycetota</taxon>
        <taxon>Actinomycetes</taxon>
        <taxon>Mycobacteriales</taxon>
        <taxon>Tsukamurellaceae</taxon>
        <taxon>Tsukamurella</taxon>
    </lineage>
</organism>
<keyword evidence="3" id="KW-1003">Cell membrane</keyword>
<evidence type="ECO:0000313" key="12">
    <source>
        <dbReference type="Proteomes" id="UP000070409"/>
    </source>
</evidence>
<keyword evidence="6 7" id="KW-0472">Membrane</keyword>
<evidence type="ECO:0000256" key="5">
    <source>
        <dbReference type="ARBA" id="ARBA00022989"/>
    </source>
</evidence>
<evidence type="ECO:0000256" key="6">
    <source>
        <dbReference type="ARBA" id="ARBA00023136"/>
    </source>
</evidence>